<dbReference type="Proteomes" id="UP000888320">
    <property type="component" value="Genome"/>
</dbReference>
<proteinExistence type="predicted"/>
<dbReference type="EMBL" id="AF052011">
    <property type="protein sequence ID" value="AAC72038.1"/>
    <property type="molecule type" value="Genomic_RNA"/>
</dbReference>
<dbReference type="NCBIfam" id="TIGR04237">
    <property type="entry name" value="seadorna_VP9"/>
    <property type="match status" value="1"/>
</dbReference>
<dbReference type="Gene3D" id="6.10.100.10">
    <property type="entry name" value="Reoviridae VP9, N-terminal domain"/>
    <property type="match status" value="1"/>
</dbReference>
<sequence>MISDAVVRGFKRLALETERTAGEQTKELGSKVKLSKGEVEYLAVTKDELLEGLRQCNLKKVEQLNLDATFNGNLARAGAYKFIKHSMLIFMTRPIAVLNNEKYSTDVAGIPRSTTNVMVGERMIMKTVPRGTGSPWSGQCASLIITNGISLHDSVVIPGSIYVLFQTSLTTYNKSNSYAYSYCVIPHSKWDPKKIKLTSETSCPSLNSMQSLANSILEGDRAPVTGLYVDIEGVTVSTSNSLSTLPITNVANNYPICFEACVRYVEQVSEINLLYTLAYN</sequence>
<organism evidence="1 2">
    <name type="scientific">Banna virus</name>
    <name type="common">BAV</name>
    <dbReference type="NCBI Taxonomy" id="77763"/>
    <lineage>
        <taxon>Viruses</taxon>
        <taxon>Riboviria</taxon>
        <taxon>Orthornavirae</taxon>
        <taxon>Duplornaviricota</taxon>
        <taxon>Resentoviricetes</taxon>
        <taxon>Reovirales</taxon>
        <taxon>Sedoreoviridae</taxon>
        <taxon>Seadornavirus</taxon>
        <taxon>Seadornavirus bannaense</taxon>
    </lineage>
</organism>
<protein>
    <submittedName>
        <fullName evidence="1">Vp9</fullName>
    </submittedName>
</protein>
<name>Q9YWQ5_BANNV</name>
<dbReference type="Pfam" id="PF08978">
    <property type="entry name" value="Reoviridae_Vp9"/>
    <property type="match status" value="1"/>
</dbReference>
<accession>Q9YWQ5</accession>
<dbReference type="InterPro" id="IPR043116">
    <property type="entry name" value="VP9_N"/>
</dbReference>
<evidence type="ECO:0000313" key="1">
    <source>
        <dbReference type="EMBL" id="AAC72038.1"/>
    </source>
</evidence>
<evidence type="ECO:0000313" key="2">
    <source>
        <dbReference type="Proteomes" id="UP000888320"/>
    </source>
</evidence>
<reference evidence="1" key="1">
    <citation type="journal article" date="1998" name="J. Gen. Virol.">
        <title>Comparative sequence analysis of American, European and Asian isolates of viruses in the genus Coltivirus.</title>
        <authorList>
            <person name="Attoui H."/>
            <person name="Charrel R.N."/>
            <person name="Billoir F."/>
            <person name="Cantaloube J.F."/>
            <person name="de Micco P."/>
            <person name="de Lamballerie X."/>
        </authorList>
    </citation>
    <scope>NUCLEOTIDE SEQUENCE</scope>
    <source>
        <strain evidence="1">JKT-6969</strain>
    </source>
</reference>
<dbReference type="InterPro" id="IPR015072">
    <property type="entry name" value="VP9/VP10/VP11"/>
</dbReference>